<feature type="signal peptide" evidence="2">
    <location>
        <begin position="1"/>
        <end position="16"/>
    </location>
</feature>
<evidence type="ECO:0000313" key="3">
    <source>
        <dbReference type="EMBL" id="TVY76041.1"/>
    </source>
</evidence>
<accession>A0A8T9C1Z2</accession>
<dbReference type="PANTHER" id="PTHR36578">
    <property type="entry name" value="CHROMOSOME 15, WHOLE GENOME SHOTGUN SEQUENCE"/>
    <property type="match status" value="1"/>
</dbReference>
<dbReference type="Proteomes" id="UP000469558">
    <property type="component" value="Unassembled WGS sequence"/>
</dbReference>
<keyword evidence="2" id="KW-0732">Signal</keyword>
<feature type="chain" id="PRO_5035808489" description="Apple domain-containing protein" evidence="2">
    <location>
        <begin position="17"/>
        <end position="369"/>
    </location>
</feature>
<evidence type="ECO:0000313" key="4">
    <source>
        <dbReference type="Proteomes" id="UP000469558"/>
    </source>
</evidence>
<gene>
    <name evidence="3" type="ORF">LSUE1_G005481</name>
</gene>
<dbReference type="AlphaFoldDB" id="A0A8T9C1Z2"/>
<dbReference type="PANTHER" id="PTHR36578:SF1">
    <property type="entry name" value="APPLE DOMAIN-CONTAINING PROTEIN"/>
    <property type="match status" value="1"/>
</dbReference>
<reference evidence="3 4" key="1">
    <citation type="submission" date="2018-05" db="EMBL/GenBank/DDBJ databases">
        <title>Genome sequencing and assembly of the regulated plant pathogen Lachnellula willkommii and related sister species for the development of diagnostic species identification markers.</title>
        <authorList>
            <person name="Giroux E."/>
            <person name="Bilodeau G."/>
        </authorList>
    </citation>
    <scope>NUCLEOTIDE SEQUENCE [LARGE SCALE GENOMIC DNA]</scope>
    <source>
        <strain evidence="3 4">CBS 268.59</strain>
    </source>
</reference>
<comment type="caution">
    <text evidence="3">The sequence shown here is derived from an EMBL/GenBank/DDBJ whole genome shotgun (WGS) entry which is preliminary data.</text>
</comment>
<feature type="region of interest" description="Disordered" evidence="1">
    <location>
        <begin position="201"/>
        <end position="235"/>
    </location>
</feature>
<evidence type="ECO:0000256" key="2">
    <source>
        <dbReference type="SAM" id="SignalP"/>
    </source>
</evidence>
<feature type="compositionally biased region" description="Pro residues" evidence="1">
    <location>
        <begin position="210"/>
        <end position="227"/>
    </location>
</feature>
<sequence length="369" mass="38127">MRTQVLVSNFAALAAAQSIDFSIVTAAPAVSVQSAPVTGTAQTVSAQSSAAATSIGSAAVQASPLAQRDVVADVVKRDGTCATQPAGTGPTVRPDFVDYFEDYPYFKAAAYSAPVPKGYSLNFTNLHASTSTSAYMGYTNLNKYDTNQCASLCNAQTGCVAFNLYFERDPTLDPNASSCPNPPSLTNIKCVFWGVPSSSPAQTATTSSPHRPPPPGWSGPTPWPGAPNCPSDPTSSDTTYIGSLFFSFGVAPGQVQYFSTGVCVAACSAQTSYNFAHPPAGKNPTVCNHVVAYQLNNAAGVAHGMYCAMYTESWDASYGTVKQSASVGGEWTVGAAYAYTNATYAASYQAITPGGYQGGNCGGWGAGTC</sequence>
<keyword evidence="4" id="KW-1185">Reference proteome</keyword>
<name>A0A8T9C1Z2_9HELO</name>
<protein>
    <recommendedName>
        <fullName evidence="5">Apple domain-containing protein</fullName>
    </recommendedName>
</protein>
<organism evidence="3 4">
    <name type="scientific">Lachnellula suecica</name>
    <dbReference type="NCBI Taxonomy" id="602035"/>
    <lineage>
        <taxon>Eukaryota</taxon>
        <taxon>Fungi</taxon>
        <taxon>Dikarya</taxon>
        <taxon>Ascomycota</taxon>
        <taxon>Pezizomycotina</taxon>
        <taxon>Leotiomycetes</taxon>
        <taxon>Helotiales</taxon>
        <taxon>Lachnaceae</taxon>
        <taxon>Lachnellula</taxon>
    </lineage>
</organism>
<proteinExistence type="predicted"/>
<evidence type="ECO:0008006" key="5">
    <source>
        <dbReference type="Google" id="ProtNLM"/>
    </source>
</evidence>
<dbReference type="OrthoDB" id="271448at2759"/>
<dbReference type="EMBL" id="QGMK01000878">
    <property type="protein sequence ID" value="TVY76041.1"/>
    <property type="molecule type" value="Genomic_DNA"/>
</dbReference>
<evidence type="ECO:0000256" key="1">
    <source>
        <dbReference type="SAM" id="MobiDB-lite"/>
    </source>
</evidence>